<comment type="caution">
    <text evidence="2">The sequence shown here is derived from an EMBL/GenBank/DDBJ whole genome shotgun (WGS) entry which is preliminary data.</text>
</comment>
<evidence type="ECO:0000256" key="1">
    <source>
        <dbReference type="SAM" id="SignalP"/>
    </source>
</evidence>
<proteinExistence type="predicted"/>
<gene>
    <name evidence="2" type="ORF">DXA63_04535</name>
</gene>
<sequence length="221" mass="24715">MKFKKYFIAFFLVLTGFIVLSSCSSDQEITEGNADEALVESAKNYLNGDIVLSTKAEMSGVDKTLLATGCPTKFKFQWSGTDKQTFNISLLGFTVGAMGMTINFKCDVKCTELNSWEQKEYSGSGWIKFKGENGSCWGQNEDGSDFDGDGSNGSVVKGSFIQGYYNVNTHQIQFVVSYNMMNVRSNCFLQTIDKNRINNYAAEFKQYEKDLAAYKKEHGIK</sequence>
<evidence type="ECO:0000313" key="2">
    <source>
        <dbReference type="EMBL" id="RGX96919.1"/>
    </source>
</evidence>
<dbReference type="EMBL" id="QSCI01000011">
    <property type="protein sequence ID" value="RGX96919.1"/>
    <property type="molecule type" value="Genomic_DNA"/>
</dbReference>
<dbReference type="AlphaFoldDB" id="A0AA92UQR8"/>
<feature type="chain" id="PRO_5041687255" evidence="1">
    <location>
        <begin position="22"/>
        <end position="221"/>
    </location>
</feature>
<feature type="signal peptide" evidence="1">
    <location>
        <begin position="1"/>
        <end position="21"/>
    </location>
</feature>
<dbReference type="Proteomes" id="UP000285604">
    <property type="component" value="Unassembled WGS sequence"/>
</dbReference>
<dbReference type="PROSITE" id="PS51257">
    <property type="entry name" value="PROKAR_LIPOPROTEIN"/>
    <property type="match status" value="1"/>
</dbReference>
<organism evidence="2 3">
    <name type="scientific">Segatella copri</name>
    <dbReference type="NCBI Taxonomy" id="165179"/>
    <lineage>
        <taxon>Bacteria</taxon>
        <taxon>Pseudomonadati</taxon>
        <taxon>Bacteroidota</taxon>
        <taxon>Bacteroidia</taxon>
        <taxon>Bacteroidales</taxon>
        <taxon>Prevotellaceae</taxon>
        <taxon>Segatella</taxon>
    </lineage>
</organism>
<protein>
    <submittedName>
        <fullName evidence="2">DUF4903 domain-containing protein</fullName>
    </submittedName>
</protein>
<dbReference type="Pfam" id="PF16246">
    <property type="entry name" value="DUF4903"/>
    <property type="match status" value="1"/>
</dbReference>
<evidence type="ECO:0000313" key="3">
    <source>
        <dbReference type="Proteomes" id="UP000285604"/>
    </source>
</evidence>
<name>A0AA92UQR8_9BACT</name>
<keyword evidence="1" id="KW-0732">Signal</keyword>
<reference evidence="2 3" key="1">
    <citation type="submission" date="2018-08" db="EMBL/GenBank/DDBJ databases">
        <title>A genome reference for cultivated species of the human gut microbiota.</title>
        <authorList>
            <person name="Zou Y."/>
            <person name="Xue W."/>
            <person name="Luo G."/>
        </authorList>
    </citation>
    <scope>NUCLEOTIDE SEQUENCE [LARGE SCALE GENOMIC DNA]</scope>
    <source>
        <strain evidence="2 3">OF03-3</strain>
    </source>
</reference>
<accession>A0AA92UQR8</accession>
<dbReference type="InterPro" id="IPR032597">
    <property type="entry name" value="DUF4903"/>
</dbReference>